<evidence type="ECO:0000259" key="1">
    <source>
        <dbReference type="Pfam" id="PF13546"/>
    </source>
</evidence>
<dbReference type="SUPFAM" id="SSF53098">
    <property type="entry name" value="Ribonuclease H-like"/>
    <property type="match status" value="1"/>
</dbReference>
<dbReference type="EMBL" id="JAGINW010000001">
    <property type="protein sequence ID" value="MBP2329631.1"/>
    <property type="molecule type" value="Genomic_DNA"/>
</dbReference>
<proteinExistence type="predicted"/>
<keyword evidence="3" id="KW-1185">Reference proteome</keyword>
<gene>
    <name evidence="2" type="ORF">JOF56_010016</name>
</gene>
<dbReference type="Proteomes" id="UP001519332">
    <property type="component" value="Unassembled WGS sequence"/>
</dbReference>
<dbReference type="PANTHER" id="PTHR33627:SF1">
    <property type="entry name" value="TRANSPOSASE"/>
    <property type="match status" value="1"/>
</dbReference>
<dbReference type="InterPro" id="IPR039365">
    <property type="entry name" value="IS701-like"/>
</dbReference>
<name>A0ABS4TZ26_9PSEU</name>
<dbReference type="InterPro" id="IPR038721">
    <property type="entry name" value="IS701-like_DDE_dom"/>
</dbReference>
<reference evidence="2 3" key="1">
    <citation type="submission" date="2021-03" db="EMBL/GenBank/DDBJ databases">
        <title>Sequencing the genomes of 1000 actinobacteria strains.</title>
        <authorList>
            <person name="Klenk H.-P."/>
        </authorList>
    </citation>
    <scope>NUCLEOTIDE SEQUENCE [LARGE SCALE GENOMIC DNA]</scope>
    <source>
        <strain evidence="2 3">DSM 46670</strain>
    </source>
</reference>
<comment type="caution">
    <text evidence="2">The sequence shown here is derived from an EMBL/GenBank/DDBJ whole genome shotgun (WGS) entry which is preliminary data.</text>
</comment>
<dbReference type="NCBIfam" id="NF033540">
    <property type="entry name" value="transpos_IS701"/>
    <property type="match status" value="1"/>
</dbReference>
<sequence length="393" mass="43909">MLDLEEDAAVAASWTVVDDRLARWRAGFDDMFALVAGRFAQADSRRRARMYLLGLLSGAERKNSWTLAEQAGDLTPDGMQRLLNFYRWDAEAVRDDLRSYVLDHLADPSGVFVADETGFLKKGTKSAGVQRQYSGTAGRIENCQLGVFLAYVSARGRALIDRELYLPASWTEDRERCAQAGIGAEVGFATKPVLAQRMLERVLDAGVELGWFTADEAYGDNPGLRAWLEDNGLNYVMAVSCDQRLATPKGSARADELARSAPRKGWQRLSAGRGSKGHRLYDWLLIDPGADEHLLLVRRSISKPTELAYYICHTRHPVPLAELVRIAGSRWAVEETFQFAKNETGLDHYQVRKYDAWYRHITLSMLAAAFLAVTAHAERVREEKGAPAVREAI</sequence>
<dbReference type="PANTHER" id="PTHR33627">
    <property type="entry name" value="TRANSPOSASE"/>
    <property type="match status" value="1"/>
</dbReference>
<accession>A0ABS4TZ26</accession>
<feature type="domain" description="Transposase IS701-like DDE" evidence="1">
    <location>
        <begin position="38"/>
        <end position="268"/>
    </location>
</feature>
<organism evidence="2 3">
    <name type="scientific">Kibdelosporangium banguiense</name>
    <dbReference type="NCBI Taxonomy" id="1365924"/>
    <lineage>
        <taxon>Bacteria</taxon>
        <taxon>Bacillati</taxon>
        <taxon>Actinomycetota</taxon>
        <taxon>Actinomycetes</taxon>
        <taxon>Pseudonocardiales</taxon>
        <taxon>Pseudonocardiaceae</taxon>
        <taxon>Kibdelosporangium</taxon>
    </lineage>
</organism>
<evidence type="ECO:0000313" key="2">
    <source>
        <dbReference type="EMBL" id="MBP2329631.1"/>
    </source>
</evidence>
<protein>
    <submittedName>
        <fullName evidence="2">SRSO17 transposase</fullName>
    </submittedName>
</protein>
<dbReference type="Pfam" id="PF13546">
    <property type="entry name" value="DDE_5"/>
    <property type="match status" value="1"/>
</dbReference>
<evidence type="ECO:0000313" key="3">
    <source>
        <dbReference type="Proteomes" id="UP001519332"/>
    </source>
</evidence>
<dbReference type="InterPro" id="IPR012337">
    <property type="entry name" value="RNaseH-like_sf"/>
</dbReference>